<keyword evidence="12" id="KW-1185">Reference proteome</keyword>
<dbReference type="CDD" id="cd18794">
    <property type="entry name" value="SF2_C_RecQ"/>
    <property type="match status" value="1"/>
</dbReference>
<evidence type="ECO:0000256" key="2">
    <source>
        <dbReference type="ARBA" id="ARBA00022741"/>
    </source>
</evidence>
<comment type="subcellular location">
    <subcellularLocation>
        <location evidence="7">Nucleus</location>
    </subcellularLocation>
</comment>
<proteinExistence type="inferred from homology"/>
<dbReference type="InterPro" id="IPR027417">
    <property type="entry name" value="P-loop_NTPase"/>
</dbReference>
<feature type="compositionally biased region" description="Basic and acidic residues" evidence="8">
    <location>
        <begin position="767"/>
        <end position="779"/>
    </location>
</feature>
<dbReference type="InterPro" id="IPR014001">
    <property type="entry name" value="Helicase_ATP-bd"/>
</dbReference>
<dbReference type="EC" id="5.6.2.4" evidence="7"/>
<dbReference type="InterPro" id="IPR011545">
    <property type="entry name" value="DEAD/DEAH_box_helicase_dom"/>
</dbReference>
<evidence type="ECO:0000256" key="1">
    <source>
        <dbReference type="ARBA" id="ARBA00005446"/>
    </source>
</evidence>
<dbReference type="InterPro" id="IPR004589">
    <property type="entry name" value="DNA_helicase_ATP-dep_RecQ"/>
</dbReference>
<evidence type="ECO:0000256" key="4">
    <source>
        <dbReference type="ARBA" id="ARBA00022806"/>
    </source>
</evidence>
<dbReference type="SMART" id="SM00490">
    <property type="entry name" value="HELICc"/>
    <property type="match status" value="1"/>
</dbReference>
<dbReference type="SMART" id="SM00487">
    <property type="entry name" value="DEXDc"/>
    <property type="match status" value="1"/>
</dbReference>
<dbReference type="PANTHER" id="PTHR13710:SF155">
    <property type="entry name" value="ATP-DEPENDENT DNA HELICASE Q-LIKE 3"/>
    <property type="match status" value="1"/>
</dbReference>
<organism evidence="11 12">
    <name type="scientific">Hibiscus sabdariffa</name>
    <name type="common">roselle</name>
    <dbReference type="NCBI Taxonomy" id="183260"/>
    <lineage>
        <taxon>Eukaryota</taxon>
        <taxon>Viridiplantae</taxon>
        <taxon>Streptophyta</taxon>
        <taxon>Embryophyta</taxon>
        <taxon>Tracheophyta</taxon>
        <taxon>Spermatophyta</taxon>
        <taxon>Magnoliopsida</taxon>
        <taxon>eudicotyledons</taxon>
        <taxon>Gunneridae</taxon>
        <taxon>Pentapetalae</taxon>
        <taxon>rosids</taxon>
        <taxon>malvids</taxon>
        <taxon>Malvales</taxon>
        <taxon>Malvaceae</taxon>
        <taxon>Malvoideae</taxon>
        <taxon>Hibiscus</taxon>
    </lineage>
</organism>
<dbReference type="Proteomes" id="UP001472677">
    <property type="component" value="Unassembled WGS sequence"/>
</dbReference>
<keyword evidence="7" id="KW-0539">Nucleus</keyword>
<accession>A0ABR2FRV4</accession>
<keyword evidence="2 7" id="KW-0547">Nucleotide-binding</keyword>
<dbReference type="EMBL" id="JBBPBM010000004">
    <property type="protein sequence ID" value="KAK8586950.1"/>
    <property type="molecule type" value="Genomic_DNA"/>
</dbReference>
<keyword evidence="5 7" id="KW-0067">ATP-binding</keyword>
<feature type="domain" description="Helicase ATP-binding" evidence="9">
    <location>
        <begin position="116"/>
        <end position="290"/>
    </location>
</feature>
<dbReference type="PANTHER" id="PTHR13710">
    <property type="entry name" value="DNA HELICASE RECQ FAMILY MEMBER"/>
    <property type="match status" value="1"/>
</dbReference>
<feature type="domain" description="Helicase C-terminal" evidence="10">
    <location>
        <begin position="317"/>
        <end position="457"/>
    </location>
</feature>
<evidence type="ECO:0000256" key="6">
    <source>
        <dbReference type="ARBA" id="ARBA00034617"/>
    </source>
</evidence>
<evidence type="ECO:0000259" key="10">
    <source>
        <dbReference type="PROSITE" id="PS51194"/>
    </source>
</evidence>
<dbReference type="Gene3D" id="3.40.50.300">
    <property type="entry name" value="P-loop containing nucleotide triphosphate hydrolases"/>
    <property type="match status" value="2"/>
</dbReference>
<dbReference type="Pfam" id="PF16124">
    <property type="entry name" value="RecQ_Zn_bind"/>
    <property type="match status" value="1"/>
</dbReference>
<dbReference type="NCBIfam" id="TIGR00614">
    <property type="entry name" value="recQ_fam"/>
    <property type="match status" value="1"/>
</dbReference>
<evidence type="ECO:0000256" key="7">
    <source>
        <dbReference type="RuleBase" id="RU364117"/>
    </source>
</evidence>
<evidence type="ECO:0000256" key="5">
    <source>
        <dbReference type="ARBA" id="ARBA00022840"/>
    </source>
</evidence>
<dbReference type="SUPFAM" id="SSF52540">
    <property type="entry name" value="P-loop containing nucleoside triphosphate hydrolases"/>
    <property type="match status" value="1"/>
</dbReference>
<dbReference type="PROSITE" id="PS51192">
    <property type="entry name" value="HELICASE_ATP_BIND_1"/>
    <property type="match status" value="1"/>
</dbReference>
<comment type="similarity">
    <text evidence="1 7">Belongs to the helicase family. RecQ subfamily.</text>
</comment>
<sequence length="791" mass="88798">MKKAKSLAIGRWISRPDLKWVVSERSEIHEDEEIVTSQDVEKFYIFIETEGRQAGRPPISTLLQNIWNWKMKKSPLPVQNLSGKEKQRSCGKEALVKLLRWNFGHPDFRGNQLEAIQAVLSGRDCFCLMPTGGGKSMCFQIPALAKTGIVLVISPLIALMENQVTALKEKGIAADFLSSTQTSQLKNKIHEDLDSGQPTIRLLYVTPELIATSGFMSRLKRIHSRGLLNLIAVDEAHCISSWGHDFRPSYRKLSSLRNHLQDVPILALTATAVPKVQKDVIDSLNLQNPLVLKSSFNRSNIYYEVRYKDLLDDTYADLCDVLKSAGDVCAIVYCLERTTCDDLSTHLSKNGISCAAYHAGLNNKLRSSVLDDWLCSKLQVVVATVAFGKDVRIVCHFNIPKSMEAFYQESGRAGRDQLPSRSLLYYGVDDRKRMEFILSIAENKKLQSSNSQQGSSKKSMSDFNLMVEYCEGYGCRRKKILESFGEQVSASLCKKSCDACKHPNLVTKYLEELTAAIAVRQRHGFSKILMSSSADAIENERFSEFWNRDDEASGSEEDISDSDDGFEVAKSVSRSKFSKTSGINEKMELLQRAEENYYQNKAHDKKANKPDKNAISTMLRESSKQRLLDALKQAHQRLGDLKVDCEASSTILENECFKKYGKSGKSFYYSQVASRIRWLSTTSSAAEIANQIGTSITTSPSVNITHKEEASPIMASTALHDEGGKEEKEVIGELQRGKIESVKPLPLQMQTKLPPIPSFSQFVNRSKSKEIQQSEEKEPLSTLPKKRMRLQ</sequence>
<protein>
    <recommendedName>
        <fullName evidence="7">ATP-dependent DNA helicase</fullName>
        <ecNumber evidence="7">5.6.2.4</ecNumber>
    </recommendedName>
</protein>
<dbReference type="CDD" id="cd17920">
    <property type="entry name" value="DEXHc_RecQ"/>
    <property type="match status" value="1"/>
</dbReference>
<evidence type="ECO:0000256" key="3">
    <source>
        <dbReference type="ARBA" id="ARBA00022801"/>
    </source>
</evidence>
<reference evidence="11 12" key="1">
    <citation type="journal article" date="2024" name="G3 (Bethesda)">
        <title>Genome assembly of Hibiscus sabdariffa L. provides insights into metabolisms of medicinal natural products.</title>
        <authorList>
            <person name="Kim T."/>
        </authorList>
    </citation>
    <scope>NUCLEOTIDE SEQUENCE [LARGE SCALE GENOMIC DNA]</scope>
    <source>
        <strain evidence="11">TK-2024</strain>
        <tissue evidence="11">Old leaves</tissue>
    </source>
</reference>
<comment type="caution">
    <text evidence="11">The sequence shown here is derived from an EMBL/GenBank/DDBJ whole genome shotgun (WGS) entry which is preliminary data.</text>
</comment>
<name>A0ABR2FRV4_9ROSI</name>
<comment type="catalytic activity">
    <reaction evidence="7">
        <text>ATP + H2O = ADP + phosphate + H(+)</text>
        <dbReference type="Rhea" id="RHEA:13065"/>
        <dbReference type="ChEBI" id="CHEBI:15377"/>
        <dbReference type="ChEBI" id="CHEBI:15378"/>
        <dbReference type="ChEBI" id="CHEBI:30616"/>
        <dbReference type="ChEBI" id="CHEBI:43474"/>
        <dbReference type="ChEBI" id="CHEBI:456216"/>
    </reaction>
</comment>
<dbReference type="InterPro" id="IPR032284">
    <property type="entry name" value="RecQ_Zn-bd"/>
</dbReference>
<gene>
    <name evidence="11" type="ORF">V6N12_021469</name>
</gene>
<dbReference type="Pfam" id="PF00270">
    <property type="entry name" value="DEAD"/>
    <property type="match status" value="1"/>
</dbReference>
<evidence type="ECO:0000259" key="9">
    <source>
        <dbReference type="PROSITE" id="PS51192"/>
    </source>
</evidence>
<dbReference type="Pfam" id="PF00271">
    <property type="entry name" value="Helicase_C"/>
    <property type="match status" value="1"/>
</dbReference>
<evidence type="ECO:0000313" key="11">
    <source>
        <dbReference type="EMBL" id="KAK8586950.1"/>
    </source>
</evidence>
<keyword evidence="3 7" id="KW-0378">Hydrolase</keyword>
<evidence type="ECO:0000256" key="8">
    <source>
        <dbReference type="SAM" id="MobiDB-lite"/>
    </source>
</evidence>
<evidence type="ECO:0000313" key="12">
    <source>
        <dbReference type="Proteomes" id="UP001472677"/>
    </source>
</evidence>
<feature type="region of interest" description="Disordered" evidence="8">
    <location>
        <begin position="743"/>
        <end position="791"/>
    </location>
</feature>
<dbReference type="InterPro" id="IPR001650">
    <property type="entry name" value="Helicase_C-like"/>
</dbReference>
<keyword evidence="4 7" id="KW-0347">Helicase</keyword>
<dbReference type="PROSITE" id="PS51194">
    <property type="entry name" value="HELICASE_CTER"/>
    <property type="match status" value="1"/>
</dbReference>
<comment type="catalytic activity">
    <reaction evidence="6 7">
        <text>Couples ATP hydrolysis with the unwinding of duplex DNA by translocating in the 3'-5' direction.</text>
        <dbReference type="EC" id="5.6.2.4"/>
    </reaction>
</comment>